<comment type="caution">
    <text evidence="1">The sequence shown here is derived from an EMBL/GenBank/DDBJ whole genome shotgun (WGS) entry which is preliminary data.</text>
</comment>
<protein>
    <submittedName>
        <fullName evidence="1">Uncharacterized protein</fullName>
    </submittedName>
</protein>
<proteinExistence type="predicted"/>
<organism evidence="1 2">
    <name type="scientific">Rhododendron molle</name>
    <name type="common">Chinese azalea</name>
    <name type="synonym">Azalea mollis</name>
    <dbReference type="NCBI Taxonomy" id="49168"/>
    <lineage>
        <taxon>Eukaryota</taxon>
        <taxon>Viridiplantae</taxon>
        <taxon>Streptophyta</taxon>
        <taxon>Embryophyta</taxon>
        <taxon>Tracheophyta</taxon>
        <taxon>Spermatophyta</taxon>
        <taxon>Magnoliopsida</taxon>
        <taxon>eudicotyledons</taxon>
        <taxon>Gunneridae</taxon>
        <taxon>Pentapetalae</taxon>
        <taxon>asterids</taxon>
        <taxon>Ericales</taxon>
        <taxon>Ericaceae</taxon>
        <taxon>Ericoideae</taxon>
        <taxon>Rhodoreae</taxon>
        <taxon>Rhododendron</taxon>
    </lineage>
</organism>
<keyword evidence="2" id="KW-1185">Reference proteome</keyword>
<sequence length="83" mass="9177">MNKMTPQRAEDLVYVRNNLHLLSSRTRLYMEGDTKLWDVGGDASVSLEGASILEIANPSLDEPEMEAVIFTDEGKGDAIEANH</sequence>
<accession>A0ACC0MI03</accession>
<gene>
    <name evidence="1" type="ORF">RHMOL_Rhmol09G0276500</name>
</gene>
<dbReference type="Proteomes" id="UP001062846">
    <property type="component" value="Chromosome 9"/>
</dbReference>
<dbReference type="EMBL" id="CM046396">
    <property type="protein sequence ID" value="KAI8540610.1"/>
    <property type="molecule type" value="Genomic_DNA"/>
</dbReference>
<evidence type="ECO:0000313" key="2">
    <source>
        <dbReference type="Proteomes" id="UP001062846"/>
    </source>
</evidence>
<evidence type="ECO:0000313" key="1">
    <source>
        <dbReference type="EMBL" id="KAI8540610.1"/>
    </source>
</evidence>
<name>A0ACC0MI03_RHOML</name>
<reference evidence="1" key="1">
    <citation type="submission" date="2022-02" db="EMBL/GenBank/DDBJ databases">
        <title>Plant Genome Project.</title>
        <authorList>
            <person name="Zhang R.-G."/>
        </authorList>
    </citation>
    <scope>NUCLEOTIDE SEQUENCE</scope>
    <source>
        <strain evidence="1">AT1</strain>
    </source>
</reference>